<dbReference type="PANTHER" id="PTHR34142:SF1">
    <property type="entry name" value="GLYCOSIDE HYDROLASE FAMILY 5 DOMAIN-CONTAINING PROTEIN"/>
    <property type="match status" value="1"/>
</dbReference>
<evidence type="ECO:0000313" key="9">
    <source>
        <dbReference type="EMBL" id="NJP68182.1"/>
    </source>
</evidence>
<keyword evidence="7" id="KW-1133">Transmembrane helix</keyword>
<keyword evidence="7" id="KW-0472">Membrane</keyword>
<comment type="similarity">
    <text evidence="5">Belongs to the glycosyl hydrolase 5 (cellulase A) family.</text>
</comment>
<sequence>MSRSALPTSAQTPDPAAPAAGSHARRPRRLRLVAAASAVALLAGGAVAVGGTALAGDDTGQSVPEAPAGAAAAAPAASPLAEHGALEVCGIRLCGEDGQEVQLRGMSSHGTQWFEHCLTDGSLDALADDWGADVLRVSTYVQEGGYETDPQRFTDIASRVIDQATERGMYVVVDWHQLSPGDPNANTERAKKFFTDITDRHGDQDNILYEIANEPNGVSWSSIKSYAEEVIPVVRAGDPDAVVLVGTRAWSSFGLSEGADEQEIVNNPVNADNIMYVFHFYAASHGDYYLNALDRASDRLPVFVTEFGTQDYSGEGANDFTMSQRYLDLMAEKNISWVNWNFSDDWRSGAVFDVGVCAAGGPWAGTAGLKEAGVWIRDRMS</sequence>
<keyword evidence="7" id="KW-0812">Transmembrane</keyword>
<dbReference type="Proteomes" id="UP000746503">
    <property type="component" value="Unassembled WGS sequence"/>
</dbReference>
<evidence type="ECO:0000256" key="3">
    <source>
        <dbReference type="ARBA" id="ARBA00022801"/>
    </source>
</evidence>
<organism evidence="9 10">
    <name type="scientific">Streptomyces spiramenti</name>
    <dbReference type="NCBI Taxonomy" id="2720606"/>
    <lineage>
        <taxon>Bacteria</taxon>
        <taxon>Bacillati</taxon>
        <taxon>Actinomycetota</taxon>
        <taxon>Actinomycetes</taxon>
        <taxon>Kitasatosporales</taxon>
        <taxon>Streptomycetaceae</taxon>
        <taxon>Streptomyces</taxon>
    </lineage>
</organism>
<dbReference type="PROSITE" id="PS00659">
    <property type="entry name" value="GLYCOSYL_HYDROL_F5"/>
    <property type="match status" value="1"/>
</dbReference>
<evidence type="ECO:0000256" key="7">
    <source>
        <dbReference type="SAM" id="Phobius"/>
    </source>
</evidence>
<name>A0ABX1AM50_9ACTN</name>
<accession>A0ABX1AM50</accession>
<dbReference type="EMBL" id="JAAVJB010000178">
    <property type="protein sequence ID" value="NJP68182.1"/>
    <property type="molecule type" value="Genomic_DNA"/>
</dbReference>
<dbReference type="InterPro" id="IPR001547">
    <property type="entry name" value="Glyco_hydro_5"/>
</dbReference>
<proteinExistence type="inferred from homology"/>
<evidence type="ECO:0000256" key="2">
    <source>
        <dbReference type="ARBA" id="ARBA00012601"/>
    </source>
</evidence>
<evidence type="ECO:0000256" key="5">
    <source>
        <dbReference type="RuleBase" id="RU361153"/>
    </source>
</evidence>
<evidence type="ECO:0000259" key="8">
    <source>
        <dbReference type="Pfam" id="PF00150"/>
    </source>
</evidence>
<feature type="transmembrane region" description="Helical" evidence="7">
    <location>
        <begin position="32"/>
        <end position="55"/>
    </location>
</feature>
<feature type="compositionally biased region" description="Polar residues" evidence="6">
    <location>
        <begin position="1"/>
        <end position="12"/>
    </location>
</feature>
<dbReference type="Gene3D" id="3.20.20.80">
    <property type="entry name" value="Glycosidases"/>
    <property type="match status" value="1"/>
</dbReference>
<feature type="region of interest" description="Disordered" evidence="6">
    <location>
        <begin position="1"/>
        <end position="25"/>
    </location>
</feature>
<keyword evidence="4 5" id="KW-0326">Glycosidase</keyword>
<evidence type="ECO:0000256" key="4">
    <source>
        <dbReference type="ARBA" id="ARBA00023295"/>
    </source>
</evidence>
<keyword evidence="3 5" id="KW-0378">Hydrolase</keyword>
<comment type="caution">
    <text evidence="9">The sequence shown here is derived from an EMBL/GenBank/DDBJ whole genome shotgun (WGS) entry which is preliminary data.</text>
</comment>
<evidence type="ECO:0000256" key="6">
    <source>
        <dbReference type="SAM" id="MobiDB-lite"/>
    </source>
</evidence>
<comment type="catalytic activity">
    <reaction evidence="1">
        <text>Endohydrolysis of (1-&gt;4)-beta-D-glucosidic linkages in cellulose, lichenin and cereal beta-D-glucans.</text>
        <dbReference type="EC" id="3.2.1.4"/>
    </reaction>
</comment>
<dbReference type="InterPro" id="IPR017853">
    <property type="entry name" value="GH"/>
</dbReference>
<evidence type="ECO:0000256" key="1">
    <source>
        <dbReference type="ARBA" id="ARBA00000966"/>
    </source>
</evidence>
<dbReference type="RefSeq" id="WP_167934687.1">
    <property type="nucleotide sequence ID" value="NZ_JAAVJB010000178.1"/>
</dbReference>
<keyword evidence="10" id="KW-1185">Reference proteome</keyword>
<protein>
    <recommendedName>
        <fullName evidence="2">cellulase</fullName>
        <ecNumber evidence="2">3.2.1.4</ecNumber>
    </recommendedName>
</protein>
<dbReference type="PANTHER" id="PTHR34142">
    <property type="entry name" value="ENDO-BETA-1,4-GLUCANASE A"/>
    <property type="match status" value="1"/>
</dbReference>
<evidence type="ECO:0000313" key="10">
    <source>
        <dbReference type="Proteomes" id="UP000746503"/>
    </source>
</evidence>
<dbReference type="InterPro" id="IPR018087">
    <property type="entry name" value="Glyco_hydro_5_CS"/>
</dbReference>
<feature type="domain" description="Glycoside hydrolase family 5" evidence="8">
    <location>
        <begin position="95"/>
        <end position="344"/>
    </location>
</feature>
<gene>
    <name evidence="9" type="ORF">HCJ92_18220</name>
</gene>
<dbReference type="Pfam" id="PF00150">
    <property type="entry name" value="Cellulase"/>
    <property type="match status" value="1"/>
</dbReference>
<dbReference type="SUPFAM" id="SSF51445">
    <property type="entry name" value="(Trans)glycosidases"/>
    <property type="match status" value="1"/>
</dbReference>
<reference evidence="9 10" key="1">
    <citation type="submission" date="2020-03" db="EMBL/GenBank/DDBJ databases">
        <title>Draft genome of Streptomyces sp. ventii, isolated from the Axial Seamount in the Pacific Ocean, and resequencing of the two type strains Streptomyces lonarensis strain NCL 716 and Streptomyces bohaiensis strain 11A07.</title>
        <authorList>
            <person name="Loughran R.M."/>
            <person name="Pfannmuller K.M."/>
            <person name="Wasson B.J."/>
            <person name="Deadmond M.C."/>
            <person name="Paddock B.E."/>
            <person name="Koyack M.J."/>
            <person name="Gallegos D.A."/>
            <person name="Mitchell E.A."/>
            <person name="Ushijima B."/>
            <person name="Saw J.H."/>
            <person name="Mcphail K.L."/>
            <person name="Videau P."/>
        </authorList>
    </citation>
    <scope>NUCLEOTIDE SEQUENCE [LARGE SCALE GENOMIC DNA]</scope>
    <source>
        <strain evidence="10">5675061</strain>
    </source>
</reference>
<dbReference type="GO" id="GO:0016787">
    <property type="term" value="F:hydrolase activity"/>
    <property type="evidence" value="ECO:0007669"/>
    <property type="project" value="UniProtKB-KW"/>
</dbReference>
<dbReference type="EC" id="3.2.1.4" evidence="2"/>